<sequence>MMNNKMKVALFLATTMMVGSANAYAANTSATQMKPIAAASTKSENKTASIDDQIDKLTKGLKPGQMIAYYVSDKEYNQLDKIFFTGKGFVLNKYNDYLTKAKEMKAPSLTKPTALPKGYKLKEGILYLKSPDETSALYKELEKELKAEAAEGGQSVYSKSVKVSESFSTILNYVKGKVKVSVVATYLNPSQPIGGTPVPSTNPNQKTETIQIHGVECIYTTDLKGTDHLDWVDEEQQVRYTIWAESAKSDVLSFAKKMLAD</sequence>
<accession>A0A1X7HDH1</accession>
<dbReference type="EMBL" id="LT840184">
    <property type="protein sequence ID" value="SMF84435.1"/>
    <property type="molecule type" value="Genomic_DNA"/>
</dbReference>
<dbReference type="RefSeq" id="WP_208919572.1">
    <property type="nucleotide sequence ID" value="NZ_LT840184.1"/>
</dbReference>
<evidence type="ECO:0000313" key="2">
    <source>
        <dbReference type="EMBL" id="SMF84435.1"/>
    </source>
</evidence>
<dbReference type="STRING" id="1313296.SAMN05661091_2622"/>
<reference evidence="3" key="1">
    <citation type="submission" date="2017-04" db="EMBL/GenBank/DDBJ databases">
        <authorList>
            <person name="Varghese N."/>
            <person name="Submissions S."/>
        </authorList>
    </citation>
    <scope>NUCLEOTIDE SEQUENCE [LARGE SCALE GENOMIC DNA]</scope>
    <source>
        <strain evidence="3">N3/975</strain>
    </source>
</reference>
<feature type="signal peptide" evidence="1">
    <location>
        <begin position="1"/>
        <end position="25"/>
    </location>
</feature>
<evidence type="ECO:0008006" key="4">
    <source>
        <dbReference type="Google" id="ProtNLM"/>
    </source>
</evidence>
<dbReference type="Proteomes" id="UP000192940">
    <property type="component" value="Chromosome I"/>
</dbReference>
<gene>
    <name evidence="2" type="ORF">SAMN05661091_2622</name>
</gene>
<dbReference type="AlphaFoldDB" id="A0A1X7HDH1"/>
<evidence type="ECO:0000313" key="3">
    <source>
        <dbReference type="Proteomes" id="UP000192940"/>
    </source>
</evidence>
<feature type="chain" id="PRO_5012688251" description="DUF4367 domain-containing protein" evidence="1">
    <location>
        <begin position="26"/>
        <end position="261"/>
    </location>
</feature>
<keyword evidence="1" id="KW-0732">Signal</keyword>
<proteinExistence type="predicted"/>
<evidence type="ECO:0000256" key="1">
    <source>
        <dbReference type="SAM" id="SignalP"/>
    </source>
</evidence>
<name>A0A1X7HDH1_9BACL</name>
<keyword evidence="3" id="KW-1185">Reference proteome</keyword>
<organism evidence="2 3">
    <name type="scientific">Paenibacillus uliginis N3/975</name>
    <dbReference type="NCBI Taxonomy" id="1313296"/>
    <lineage>
        <taxon>Bacteria</taxon>
        <taxon>Bacillati</taxon>
        <taxon>Bacillota</taxon>
        <taxon>Bacilli</taxon>
        <taxon>Bacillales</taxon>
        <taxon>Paenibacillaceae</taxon>
        <taxon>Paenibacillus</taxon>
    </lineage>
</organism>
<protein>
    <recommendedName>
        <fullName evidence="4">DUF4367 domain-containing protein</fullName>
    </recommendedName>
</protein>